<dbReference type="PANTHER" id="PTHR34213">
    <property type="entry name" value="NUCLEAR TRANSPORT FACTOR 2 (NTF2) FAMILY PROTEIN"/>
    <property type="match status" value="1"/>
</dbReference>
<name>A0A4S4M7W8_9AGAM</name>
<dbReference type="SUPFAM" id="SSF54427">
    <property type="entry name" value="NTF2-like"/>
    <property type="match status" value="1"/>
</dbReference>
<dbReference type="Proteomes" id="UP000310158">
    <property type="component" value="Unassembled WGS sequence"/>
</dbReference>
<dbReference type="PANTHER" id="PTHR34213:SF2">
    <property type="entry name" value="NUCLEAR TRANSPORT FACTOR 2 (NTF2) FAMILY PROTEIN"/>
    <property type="match status" value="1"/>
</dbReference>
<accession>A0A4S4M7W8</accession>
<feature type="region of interest" description="Disordered" evidence="1">
    <location>
        <begin position="63"/>
        <end position="95"/>
    </location>
</feature>
<feature type="compositionally biased region" description="Polar residues" evidence="1">
    <location>
        <begin position="63"/>
        <end position="73"/>
    </location>
</feature>
<sequence length="248" mass="27903">MIDENGAENWHDDVARRIMTSFASSPLAIASRYRHSHRIKPTAMLRLTHTKPTETRLFITSAKRNMPSSNPDATNAAGLKPAESQALHERSAEPHEERIVQSLKEMYSCKPKNSTYDIYTSDAVFHDPVGIARGVNSIRAQFDALPKLFSHADIQKFRILANPPSGPPNTMLVDQDVAYYRSANSSPFKTVNSLLTLRMNDSHQVTSHTEEWDHKRETTSQDGFFGLLNEQRKKFTAGLTDMMMGKGL</sequence>
<dbReference type="AlphaFoldDB" id="A0A4S4M7W8"/>
<dbReference type="EMBL" id="SGPL01000006">
    <property type="protein sequence ID" value="THH21205.1"/>
    <property type="molecule type" value="Genomic_DNA"/>
</dbReference>
<dbReference type="OrthoDB" id="2400485at2759"/>
<reference evidence="2 3" key="1">
    <citation type="submission" date="2019-02" db="EMBL/GenBank/DDBJ databases">
        <title>Genome sequencing of the rare red list fungi Bondarzewia mesenterica.</title>
        <authorList>
            <person name="Buettner E."/>
            <person name="Kellner H."/>
        </authorList>
    </citation>
    <scope>NUCLEOTIDE SEQUENCE [LARGE SCALE GENOMIC DNA]</scope>
    <source>
        <strain evidence="2 3">DSM 108281</strain>
    </source>
</reference>
<keyword evidence="3" id="KW-1185">Reference proteome</keyword>
<evidence type="ECO:0000256" key="1">
    <source>
        <dbReference type="SAM" id="MobiDB-lite"/>
    </source>
</evidence>
<comment type="caution">
    <text evidence="2">The sequence shown here is derived from an EMBL/GenBank/DDBJ whole genome shotgun (WGS) entry which is preliminary data.</text>
</comment>
<evidence type="ECO:0000313" key="3">
    <source>
        <dbReference type="Proteomes" id="UP000310158"/>
    </source>
</evidence>
<protein>
    <submittedName>
        <fullName evidence="2">Uncharacterized protein</fullName>
    </submittedName>
</protein>
<proteinExistence type="predicted"/>
<dbReference type="InterPro" id="IPR032710">
    <property type="entry name" value="NTF2-like_dom_sf"/>
</dbReference>
<feature type="compositionally biased region" description="Basic and acidic residues" evidence="1">
    <location>
        <begin position="86"/>
        <end position="95"/>
    </location>
</feature>
<evidence type="ECO:0000313" key="2">
    <source>
        <dbReference type="EMBL" id="THH21205.1"/>
    </source>
</evidence>
<gene>
    <name evidence="2" type="ORF">EW146_g294</name>
</gene>
<organism evidence="2 3">
    <name type="scientific">Bondarzewia mesenterica</name>
    <dbReference type="NCBI Taxonomy" id="1095465"/>
    <lineage>
        <taxon>Eukaryota</taxon>
        <taxon>Fungi</taxon>
        <taxon>Dikarya</taxon>
        <taxon>Basidiomycota</taxon>
        <taxon>Agaricomycotina</taxon>
        <taxon>Agaricomycetes</taxon>
        <taxon>Russulales</taxon>
        <taxon>Bondarzewiaceae</taxon>
        <taxon>Bondarzewia</taxon>
    </lineage>
</organism>